<feature type="transmembrane region" description="Helical" evidence="1">
    <location>
        <begin position="197"/>
        <end position="218"/>
    </location>
</feature>
<evidence type="ECO:0000256" key="1">
    <source>
        <dbReference type="SAM" id="Phobius"/>
    </source>
</evidence>
<sequence length="261" mass="29215">MLRIGSNRCTDCLRLVVMQQPGLHRWQHEKVRPSHDLSKPLGEEFKVHTPHIPVQGAENLVKKAPIIQDVPLEEKSDKTVLTGEECWNRFYKKYEKGALNFNDFRTLFGGVYKEAKYQKFQEAPSAAYTIGCVGMLPLCSIGAFNLLTGGALPWLAYVQLSYSASLLSFLGGATWTHTINANKPIMQRLGWAVVPPVLAWSAVLLPLPIGLTFTAIGLTTSMVHDILLTSYPQWFKSLRYILTIVALISMLPTFFITALKH</sequence>
<keyword evidence="1" id="KW-0812">Transmembrane</keyword>
<accession>A0ABR1BEU7</accession>
<keyword evidence="1" id="KW-1133">Transmembrane helix</keyword>
<proteinExistence type="predicted"/>
<dbReference type="Proteomes" id="UP001359485">
    <property type="component" value="Unassembled WGS sequence"/>
</dbReference>
<keyword evidence="3" id="KW-1185">Reference proteome</keyword>
<dbReference type="PANTHER" id="PTHR15887:SF1">
    <property type="entry name" value="TRANSMEMBRANE PROTEIN 69"/>
    <property type="match status" value="1"/>
</dbReference>
<feature type="transmembrane region" description="Helical" evidence="1">
    <location>
        <begin position="238"/>
        <end position="259"/>
    </location>
</feature>
<reference evidence="2 3" key="1">
    <citation type="submission" date="2023-09" db="EMBL/GenBank/DDBJ databases">
        <title>Genomes of two closely related lineages of the louse Polyplax serrata with different host specificities.</title>
        <authorList>
            <person name="Martinu J."/>
            <person name="Tarabai H."/>
            <person name="Stefka J."/>
            <person name="Hypsa V."/>
        </authorList>
    </citation>
    <scope>NUCLEOTIDE SEQUENCE [LARGE SCALE GENOMIC DNA]</scope>
    <source>
        <strain evidence="2">98ZLc_SE</strain>
    </source>
</reference>
<dbReference type="PANTHER" id="PTHR15887">
    <property type="entry name" value="TRANSMEMBRANE PROTEIN 69"/>
    <property type="match status" value="1"/>
</dbReference>
<keyword evidence="1" id="KW-0472">Membrane</keyword>
<comment type="caution">
    <text evidence="2">The sequence shown here is derived from an EMBL/GenBank/DDBJ whole genome shotgun (WGS) entry which is preliminary data.</text>
</comment>
<dbReference type="InterPro" id="IPR021836">
    <property type="entry name" value="DUF3429"/>
</dbReference>
<evidence type="ECO:0000313" key="2">
    <source>
        <dbReference type="EMBL" id="KAK6641956.1"/>
    </source>
</evidence>
<organism evidence="2 3">
    <name type="scientific">Polyplax serrata</name>
    <name type="common">Common mouse louse</name>
    <dbReference type="NCBI Taxonomy" id="468196"/>
    <lineage>
        <taxon>Eukaryota</taxon>
        <taxon>Metazoa</taxon>
        <taxon>Ecdysozoa</taxon>
        <taxon>Arthropoda</taxon>
        <taxon>Hexapoda</taxon>
        <taxon>Insecta</taxon>
        <taxon>Pterygota</taxon>
        <taxon>Neoptera</taxon>
        <taxon>Paraneoptera</taxon>
        <taxon>Psocodea</taxon>
        <taxon>Troctomorpha</taxon>
        <taxon>Phthiraptera</taxon>
        <taxon>Anoplura</taxon>
        <taxon>Polyplacidae</taxon>
        <taxon>Polyplax</taxon>
    </lineage>
</organism>
<gene>
    <name evidence="2" type="ORF">RUM44_013677</name>
</gene>
<evidence type="ECO:0000313" key="3">
    <source>
        <dbReference type="Proteomes" id="UP001359485"/>
    </source>
</evidence>
<dbReference type="EMBL" id="JAWJWF010000001">
    <property type="protein sequence ID" value="KAK6641956.1"/>
    <property type="molecule type" value="Genomic_DNA"/>
</dbReference>
<dbReference type="Pfam" id="PF11911">
    <property type="entry name" value="DUF3429"/>
    <property type="match status" value="1"/>
</dbReference>
<feature type="transmembrane region" description="Helical" evidence="1">
    <location>
        <begin position="154"/>
        <end position="176"/>
    </location>
</feature>
<evidence type="ECO:0008006" key="4">
    <source>
        <dbReference type="Google" id="ProtNLM"/>
    </source>
</evidence>
<name>A0ABR1BEU7_POLSC</name>
<protein>
    <recommendedName>
        <fullName evidence="4">Transmembrane protein 69</fullName>
    </recommendedName>
</protein>
<feature type="transmembrane region" description="Helical" evidence="1">
    <location>
        <begin position="126"/>
        <end position="148"/>
    </location>
</feature>